<dbReference type="Proteomes" id="UP000189274">
    <property type="component" value="Unassembled WGS sequence"/>
</dbReference>
<dbReference type="AlphaFoldDB" id="A0A1V2LMN9"/>
<dbReference type="InterPro" id="IPR029057">
    <property type="entry name" value="PRTase-like"/>
</dbReference>
<dbReference type="PANTHER" id="PTHR46683:SF1">
    <property type="entry name" value="OROTATE PHOSPHORIBOSYLTRANSFERASE 1-RELATED"/>
    <property type="match status" value="1"/>
</dbReference>
<dbReference type="GO" id="GO:0004588">
    <property type="term" value="F:orotate phosphoribosyltransferase activity"/>
    <property type="evidence" value="ECO:0007669"/>
    <property type="project" value="TreeGrafter"/>
</dbReference>
<dbReference type="GO" id="GO:0006207">
    <property type="term" value="P:'de novo' pyrimidine nucleobase biosynthetic process"/>
    <property type="evidence" value="ECO:0007669"/>
    <property type="project" value="TreeGrafter"/>
</dbReference>
<sequence length="146" mass="15996">MPSYKETFLQAALDAEALKFGTFNIPYSSYDLEYNGEGGSIVGCNMKGKKILIIDDVMTAGTAINEAFGIISAEGGNAVGCIIALDRMETTKDSNDSATNIVAKRYGVPVFSIVCFDDIIEVLKDQLSEEQMEKINEYRKQYVPAK</sequence>
<dbReference type="EMBL" id="MQVM01000012">
    <property type="protein sequence ID" value="ONH73946.1"/>
    <property type="molecule type" value="Genomic_DNA"/>
</dbReference>
<dbReference type="GO" id="GO:0005737">
    <property type="term" value="C:cytoplasm"/>
    <property type="evidence" value="ECO:0007669"/>
    <property type="project" value="TreeGrafter"/>
</dbReference>
<feature type="domain" description="Phosphoribosyltransferase" evidence="1">
    <location>
        <begin position="46"/>
        <end position="102"/>
    </location>
</feature>
<dbReference type="PANTHER" id="PTHR46683">
    <property type="entry name" value="OROTATE PHOSPHORIBOSYLTRANSFERASE 1-RELATED"/>
    <property type="match status" value="1"/>
</dbReference>
<proteinExistence type="predicted"/>
<name>A0A1V2LMN9_PICKU</name>
<keyword evidence="2" id="KW-0328">Glycosyltransferase</keyword>
<reference evidence="3" key="1">
    <citation type="journal article" date="2017" name="Genome Announc.">
        <title>Genome sequences of Cyberlindnera fabianii 65, Pichia kudriavzevii 129, and Saccharomyces cerevisiae 131 isolated from fermented masau fruits in Zimbabwe.</title>
        <authorList>
            <person name="van Rijswijck I.M.H."/>
            <person name="Derks M.F.L."/>
            <person name="Abee T."/>
            <person name="de Ridder D."/>
            <person name="Smid E.J."/>
        </authorList>
    </citation>
    <scope>NUCLEOTIDE SEQUENCE [LARGE SCALE GENOMIC DNA]</scope>
    <source>
        <strain evidence="3">129</strain>
    </source>
</reference>
<evidence type="ECO:0000259" key="1">
    <source>
        <dbReference type="Pfam" id="PF00156"/>
    </source>
</evidence>
<gene>
    <name evidence="2" type="ORF">BOH78_2819</name>
</gene>
<keyword evidence="2" id="KW-0808">Transferase</keyword>
<dbReference type="Gene3D" id="3.40.50.2020">
    <property type="match status" value="1"/>
</dbReference>
<dbReference type="InterPro" id="IPR000836">
    <property type="entry name" value="PRTase_dom"/>
</dbReference>
<dbReference type="Pfam" id="PF00156">
    <property type="entry name" value="Pribosyltran"/>
    <property type="match status" value="1"/>
</dbReference>
<comment type="caution">
    <text evidence="2">The sequence shown here is derived from an EMBL/GenBank/DDBJ whole genome shotgun (WGS) entry which is preliminary data.</text>
</comment>
<evidence type="ECO:0000313" key="2">
    <source>
        <dbReference type="EMBL" id="ONH73946.1"/>
    </source>
</evidence>
<dbReference type="GO" id="GO:0006221">
    <property type="term" value="P:pyrimidine nucleotide biosynthetic process"/>
    <property type="evidence" value="ECO:0007669"/>
    <property type="project" value="TreeGrafter"/>
</dbReference>
<evidence type="ECO:0000313" key="3">
    <source>
        <dbReference type="Proteomes" id="UP000189274"/>
    </source>
</evidence>
<accession>A0A1V2LMN9</accession>
<dbReference type="SUPFAM" id="SSF53271">
    <property type="entry name" value="PRTase-like"/>
    <property type="match status" value="1"/>
</dbReference>
<dbReference type="GO" id="GO:0046132">
    <property type="term" value="P:pyrimidine ribonucleoside biosynthetic process"/>
    <property type="evidence" value="ECO:0007669"/>
    <property type="project" value="TreeGrafter"/>
</dbReference>
<dbReference type="CDD" id="cd06223">
    <property type="entry name" value="PRTases_typeI"/>
    <property type="match status" value="1"/>
</dbReference>
<organism evidence="2 3">
    <name type="scientific">Pichia kudriavzevii</name>
    <name type="common">Yeast</name>
    <name type="synonym">Issatchenkia orientalis</name>
    <dbReference type="NCBI Taxonomy" id="4909"/>
    <lineage>
        <taxon>Eukaryota</taxon>
        <taxon>Fungi</taxon>
        <taxon>Dikarya</taxon>
        <taxon>Ascomycota</taxon>
        <taxon>Saccharomycotina</taxon>
        <taxon>Pichiomycetes</taxon>
        <taxon>Pichiales</taxon>
        <taxon>Pichiaceae</taxon>
        <taxon>Pichia</taxon>
    </lineage>
</organism>
<dbReference type="VEuPathDB" id="FungiDB:C5L36_0C05030"/>
<protein>
    <submittedName>
        <fullName evidence="2">Orotate phosphoribosyltransferase</fullName>
    </submittedName>
</protein>